<organism evidence="1">
    <name type="scientific">marine metagenome</name>
    <dbReference type="NCBI Taxonomy" id="408172"/>
    <lineage>
        <taxon>unclassified sequences</taxon>
        <taxon>metagenomes</taxon>
        <taxon>ecological metagenomes</taxon>
    </lineage>
</organism>
<dbReference type="PANTHER" id="PTHR23416">
    <property type="entry name" value="SIALIC ACID SYNTHASE-RELATED"/>
    <property type="match status" value="1"/>
</dbReference>
<dbReference type="InterPro" id="IPR051159">
    <property type="entry name" value="Hexapeptide_acetyltransf"/>
</dbReference>
<protein>
    <recommendedName>
        <fullName evidence="2">Acetyltransferase</fullName>
    </recommendedName>
</protein>
<proteinExistence type="predicted"/>
<dbReference type="CDD" id="cd04647">
    <property type="entry name" value="LbH_MAT_like"/>
    <property type="match status" value="1"/>
</dbReference>
<feature type="non-terminal residue" evidence="1">
    <location>
        <position position="166"/>
    </location>
</feature>
<evidence type="ECO:0000313" key="1">
    <source>
        <dbReference type="EMBL" id="SVC08687.1"/>
    </source>
</evidence>
<dbReference type="InterPro" id="IPR011004">
    <property type="entry name" value="Trimer_LpxA-like_sf"/>
</dbReference>
<name>A0A382JBN8_9ZZZZ</name>
<dbReference type="SUPFAM" id="SSF51161">
    <property type="entry name" value="Trimeric LpxA-like enzymes"/>
    <property type="match status" value="1"/>
</dbReference>
<dbReference type="EMBL" id="UINC01072789">
    <property type="protein sequence ID" value="SVC08687.1"/>
    <property type="molecule type" value="Genomic_DNA"/>
</dbReference>
<reference evidence="1" key="1">
    <citation type="submission" date="2018-05" db="EMBL/GenBank/DDBJ databases">
        <authorList>
            <person name="Lanie J.A."/>
            <person name="Ng W.-L."/>
            <person name="Kazmierczak K.M."/>
            <person name="Andrzejewski T.M."/>
            <person name="Davidsen T.M."/>
            <person name="Wayne K.J."/>
            <person name="Tettelin H."/>
            <person name="Glass J.I."/>
            <person name="Rusch D."/>
            <person name="Podicherti R."/>
            <person name="Tsui H.-C.T."/>
            <person name="Winkler M.E."/>
        </authorList>
    </citation>
    <scope>NUCLEOTIDE SEQUENCE</scope>
</reference>
<dbReference type="Pfam" id="PF14602">
    <property type="entry name" value="Hexapep_2"/>
    <property type="match status" value="1"/>
</dbReference>
<gene>
    <name evidence="1" type="ORF">METZ01_LOCUS261541</name>
</gene>
<dbReference type="AlphaFoldDB" id="A0A382JBN8"/>
<dbReference type="InterPro" id="IPR001451">
    <property type="entry name" value="Hexapep"/>
</dbReference>
<evidence type="ECO:0008006" key="2">
    <source>
        <dbReference type="Google" id="ProtNLM"/>
    </source>
</evidence>
<sequence length="166" mass="18237">MMNHNVFTGKLKSVYSELREQMRNRFKRHVSFGDLFTDRWETAEYYGFGKGTSCYDNVLIIGDVTVGENTWIGPNVILDGTGGLEIGDHCSISAGVQIYSHHTVKWSLSFGEEEPEKTPTKIGSGVYIGPQSVVPMGVTPEDQTVIGAMSFVNCDIPSGVRAWGVP</sequence>
<accession>A0A382JBN8</accession>
<dbReference type="Gene3D" id="2.160.10.10">
    <property type="entry name" value="Hexapeptide repeat proteins"/>
    <property type="match status" value="1"/>
</dbReference>